<dbReference type="PANTHER" id="PTHR23131:SF0">
    <property type="entry name" value="ENDORIBONUCLEASE LACTB2"/>
    <property type="match status" value="1"/>
</dbReference>
<evidence type="ECO:0000313" key="2">
    <source>
        <dbReference type="EMBL" id="QCO57974.1"/>
    </source>
</evidence>
<dbReference type="GO" id="GO:0016787">
    <property type="term" value="F:hydrolase activity"/>
    <property type="evidence" value="ECO:0007669"/>
    <property type="project" value="UniProtKB-KW"/>
</dbReference>
<dbReference type="PANTHER" id="PTHR23131">
    <property type="entry name" value="ENDORIBONUCLEASE LACTB2"/>
    <property type="match status" value="1"/>
</dbReference>
<keyword evidence="2" id="KW-0378">Hydrolase</keyword>
<evidence type="ECO:0000259" key="1">
    <source>
        <dbReference type="SMART" id="SM00849"/>
    </source>
</evidence>
<dbReference type="InterPro" id="IPR036866">
    <property type="entry name" value="RibonucZ/Hydroxyglut_hydro"/>
</dbReference>
<dbReference type="InterPro" id="IPR041516">
    <property type="entry name" value="LACTB2_WH"/>
</dbReference>
<reference evidence="2 3" key="1">
    <citation type="submission" date="2019-05" db="EMBL/GenBank/DDBJ databases">
        <title>Pseudorhodobacter turbinis sp. nov., isolated from the gut of the Korean turban shell.</title>
        <authorList>
            <person name="Jeong Y.-S."/>
            <person name="Kang W.-R."/>
            <person name="Bae J.-W."/>
        </authorList>
    </citation>
    <scope>NUCLEOTIDE SEQUENCE [LARGE SCALE GENOMIC DNA]</scope>
    <source>
        <strain evidence="2 3">S12M18</strain>
        <plasmid evidence="2 3">unnamed1</plasmid>
    </source>
</reference>
<dbReference type="Gene3D" id="3.60.15.10">
    <property type="entry name" value="Ribonuclease Z/Hydroxyacylglutathione hydrolase-like"/>
    <property type="match status" value="1"/>
</dbReference>
<feature type="domain" description="Metallo-beta-lactamase" evidence="1">
    <location>
        <begin position="5"/>
        <end position="192"/>
    </location>
</feature>
<dbReference type="AlphaFoldDB" id="A0A4V1E1F7"/>
<dbReference type="KEGG" id="pseb:EOK75_13355"/>
<dbReference type="Pfam" id="PF00753">
    <property type="entry name" value="Lactamase_B"/>
    <property type="match status" value="1"/>
</dbReference>
<dbReference type="Gene3D" id="1.10.10.10">
    <property type="entry name" value="Winged helix-like DNA-binding domain superfamily/Winged helix DNA-binding domain"/>
    <property type="match status" value="1"/>
</dbReference>
<accession>A0A4V1E1F7</accession>
<keyword evidence="3" id="KW-1185">Reference proteome</keyword>
<proteinExistence type="predicted"/>
<dbReference type="Proteomes" id="UP000298631">
    <property type="component" value="Plasmid unnamed1"/>
</dbReference>
<geneLocation type="plasmid" evidence="2 3">
    <name>unnamed1</name>
</geneLocation>
<dbReference type="InterPro" id="IPR050662">
    <property type="entry name" value="Sec-metab_biosynth-thioest"/>
</dbReference>
<evidence type="ECO:0000313" key="3">
    <source>
        <dbReference type="Proteomes" id="UP000298631"/>
    </source>
</evidence>
<organism evidence="2 3">
    <name type="scientific">Pseudorhodobacter turbinis</name>
    <dbReference type="NCBI Taxonomy" id="2500533"/>
    <lineage>
        <taxon>Bacteria</taxon>
        <taxon>Pseudomonadati</taxon>
        <taxon>Pseudomonadota</taxon>
        <taxon>Alphaproteobacteria</taxon>
        <taxon>Rhodobacterales</taxon>
        <taxon>Paracoccaceae</taxon>
        <taxon>Pseudorhodobacter</taxon>
    </lineage>
</organism>
<keyword evidence="2" id="KW-0614">Plasmid</keyword>
<sequence>MTLHGTNSYLVGTGDVALIDPGPNDPAHASALMAALAPGERITHIFVTHAHLDHSPLAREMAATLNINTHAYGPAIAGRSPLMQALAQTGTLAGGEGIDTAFTPDVVLSCGDVLAHGDWALEAIHTPGHLGSHLCFAMPDPEDSTSDVLFSGDHVMGWASSLVSPPDGDMAAYMAATRRLAARDWSIMHAGHGDPITDPAARLAFLIAHRESREVGILAELAKGSTTIAELTATLYAQTPPALHPAAARNILAHLLDLTAQSRVAADPAPGPAARYSLA</sequence>
<dbReference type="CDD" id="cd16278">
    <property type="entry name" value="metallo-hydrolase-like_MBL-fold"/>
    <property type="match status" value="1"/>
</dbReference>
<dbReference type="SMART" id="SM00849">
    <property type="entry name" value="Lactamase_B"/>
    <property type="match status" value="1"/>
</dbReference>
<protein>
    <submittedName>
        <fullName evidence="2">MBL fold metallo-hydrolase</fullName>
    </submittedName>
</protein>
<dbReference type="InterPro" id="IPR001279">
    <property type="entry name" value="Metallo-B-lactamas"/>
</dbReference>
<dbReference type="Pfam" id="PF17778">
    <property type="entry name" value="WHD_BLACT"/>
    <property type="match status" value="1"/>
</dbReference>
<dbReference type="EMBL" id="CP039965">
    <property type="protein sequence ID" value="QCO57974.1"/>
    <property type="molecule type" value="Genomic_DNA"/>
</dbReference>
<dbReference type="InterPro" id="IPR036388">
    <property type="entry name" value="WH-like_DNA-bd_sf"/>
</dbReference>
<dbReference type="OrthoDB" id="9788263at2"/>
<name>A0A4V1E1F7_9RHOB</name>
<dbReference type="SUPFAM" id="SSF56281">
    <property type="entry name" value="Metallo-hydrolase/oxidoreductase"/>
    <property type="match status" value="1"/>
</dbReference>
<gene>
    <name evidence="2" type="ORF">EOK75_13355</name>
</gene>